<keyword evidence="3" id="KW-0645">Protease</keyword>
<feature type="compositionally biased region" description="Polar residues" evidence="1">
    <location>
        <begin position="56"/>
        <end position="66"/>
    </location>
</feature>
<evidence type="ECO:0000256" key="1">
    <source>
        <dbReference type="SAM" id="MobiDB-lite"/>
    </source>
</evidence>
<dbReference type="InterPro" id="IPR058193">
    <property type="entry name" value="VanY/YodJ_core_dom"/>
</dbReference>
<keyword evidence="3" id="KW-0378">Hydrolase</keyword>
<feature type="region of interest" description="Disordered" evidence="1">
    <location>
        <begin position="31"/>
        <end position="105"/>
    </location>
</feature>
<sequence length="294" mass="32894">MKLGKLLLFLLSLAILIAVVVYFVDQKQKQTADIPVSESEDNINNELTPDKVSPDGQDNPTPTDSVDSGKQEEQPATNEPDSTEQPATEEPDQPQQIEPDTDAESISVIVNPNYKLPDNYEPEDLVYPNVRFIFEEKIEKRMLREEAAEALEKLFEAAEVDGIYLAGVSGYRSQSTQTALFNRYVERDGYDKAKTYSAEPGTSEHQTGLAIDVTSSDGKCAAQDCFGGTVEAIWLENNAADYGFIIRYPKGKEDITGYKYEPWHLRYVGVELAQQIDEEGLTLEEYYGAEPVKR</sequence>
<dbReference type="GO" id="GO:0004180">
    <property type="term" value="F:carboxypeptidase activity"/>
    <property type="evidence" value="ECO:0007669"/>
    <property type="project" value="UniProtKB-KW"/>
</dbReference>
<dbReference type="PANTHER" id="PTHR34385">
    <property type="entry name" value="D-ALANYL-D-ALANINE CARBOXYPEPTIDASE"/>
    <property type="match status" value="1"/>
</dbReference>
<name>A0A919YXW5_9BACL</name>
<dbReference type="CDD" id="cd14852">
    <property type="entry name" value="LD-carboxypeptidase"/>
    <property type="match status" value="1"/>
</dbReference>
<feature type="domain" description="D-alanyl-D-alanine carboxypeptidase-like core" evidence="2">
    <location>
        <begin position="141"/>
        <end position="269"/>
    </location>
</feature>
<dbReference type="Pfam" id="PF02557">
    <property type="entry name" value="VanY"/>
    <property type="match status" value="1"/>
</dbReference>
<keyword evidence="3" id="KW-0121">Carboxypeptidase</keyword>
<dbReference type="SUPFAM" id="SSF55166">
    <property type="entry name" value="Hedgehog/DD-peptidase"/>
    <property type="match status" value="1"/>
</dbReference>
<dbReference type="InterPro" id="IPR003709">
    <property type="entry name" value="VanY-like_core_dom"/>
</dbReference>
<feature type="compositionally biased region" description="Polar residues" evidence="1">
    <location>
        <begin position="74"/>
        <end position="86"/>
    </location>
</feature>
<keyword evidence="4" id="KW-1185">Reference proteome</keyword>
<reference evidence="3" key="1">
    <citation type="submission" date="2021-03" db="EMBL/GenBank/DDBJ databases">
        <title>Antimicrobial resistance genes in bacteria isolated from Japanese honey, and their potential for conferring macrolide and lincosamide resistance in the American foulbrood pathogen Paenibacillus larvae.</title>
        <authorList>
            <person name="Okamoto M."/>
            <person name="Kumagai M."/>
            <person name="Kanamori H."/>
            <person name="Takamatsu D."/>
        </authorList>
    </citation>
    <scope>NUCLEOTIDE SEQUENCE</scope>
    <source>
        <strain evidence="3">J40TS1</strain>
    </source>
</reference>
<dbReference type="AlphaFoldDB" id="A0A919YXW5"/>
<dbReference type="Gene3D" id="3.30.1380.10">
    <property type="match status" value="1"/>
</dbReference>
<evidence type="ECO:0000259" key="2">
    <source>
        <dbReference type="Pfam" id="PF02557"/>
    </source>
</evidence>
<proteinExistence type="predicted"/>
<dbReference type="InterPro" id="IPR009045">
    <property type="entry name" value="Zn_M74/Hedgehog-like"/>
</dbReference>
<evidence type="ECO:0000313" key="4">
    <source>
        <dbReference type="Proteomes" id="UP000683139"/>
    </source>
</evidence>
<protein>
    <submittedName>
        <fullName evidence="3">Carboxypeptidase YodJ</fullName>
    </submittedName>
</protein>
<dbReference type="EMBL" id="BOSE01000010">
    <property type="protein sequence ID" value="GIP18798.1"/>
    <property type="molecule type" value="Genomic_DNA"/>
</dbReference>
<dbReference type="GO" id="GO:0006508">
    <property type="term" value="P:proteolysis"/>
    <property type="evidence" value="ECO:0007669"/>
    <property type="project" value="InterPro"/>
</dbReference>
<organism evidence="3 4">
    <name type="scientific">Paenibacillus montaniterrae</name>
    <dbReference type="NCBI Taxonomy" id="429341"/>
    <lineage>
        <taxon>Bacteria</taxon>
        <taxon>Bacillati</taxon>
        <taxon>Bacillota</taxon>
        <taxon>Bacilli</taxon>
        <taxon>Bacillales</taxon>
        <taxon>Paenibacillaceae</taxon>
        <taxon>Paenibacillus</taxon>
    </lineage>
</organism>
<dbReference type="RefSeq" id="WP_213519448.1">
    <property type="nucleotide sequence ID" value="NZ_BOSE01000010.1"/>
</dbReference>
<evidence type="ECO:0000313" key="3">
    <source>
        <dbReference type="EMBL" id="GIP18798.1"/>
    </source>
</evidence>
<comment type="caution">
    <text evidence="3">The sequence shown here is derived from an EMBL/GenBank/DDBJ whole genome shotgun (WGS) entry which is preliminary data.</text>
</comment>
<dbReference type="PANTHER" id="PTHR34385:SF1">
    <property type="entry name" value="PEPTIDOGLYCAN L-ALANYL-D-GLUTAMATE ENDOPEPTIDASE CWLK"/>
    <property type="match status" value="1"/>
</dbReference>
<dbReference type="InterPro" id="IPR052179">
    <property type="entry name" value="DD-CPase-like"/>
</dbReference>
<gene>
    <name evidence="3" type="primary">yodJ</name>
    <name evidence="3" type="ORF">J40TS1_44400</name>
</gene>
<accession>A0A919YXW5</accession>
<dbReference type="Proteomes" id="UP000683139">
    <property type="component" value="Unassembled WGS sequence"/>
</dbReference>